<organism evidence="2">
    <name type="scientific">Graphocephala atropunctata</name>
    <dbReference type="NCBI Taxonomy" id="36148"/>
    <lineage>
        <taxon>Eukaryota</taxon>
        <taxon>Metazoa</taxon>
        <taxon>Ecdysozoa</taxon>
        <taxon>Arthropoda</taxon>
        <taxon>Hexapoda</taxon>
        <taxon>Insecta</taxon>
        <taxon>Pterygota</taxon>
        <taxon>Neoptera</taxon>
        <taxon>Paraneoptera</taxon>
        <taxon>Hemiptera</taxon>
        <taxon>Auchenorrhyncha</taxon>
        <taxon>Membracoidea</taxon>
        <taxon>Cicadellidae</taxon>
        <taxon>Cicadellinae</taxon>
        <taxon>Cicadellini</taxon>
        <taxon>Graphocephala</taxon>
    </lineage>
</organism>
<evidence type="ECO:0000259" key="1">
    <source>
        <dbReference type="Pfam" id="PF07707"/>
    </source>
</evidence>
<dbReference type="EMBL" id="GEBQ01023142">
    <property type="protein sequence ID" value="JAT16835.1"/>
    <property type="molecule type" value="Transcribed_RNA"/>
</dbReference>
<reference evidence="2" key="1">
    <citation type="submission" date="2015-11" db="EMBL/GenBank/DDBJ databases">
        <title>De novo transcriptome assembly of four potential Pierce s Disease insect vectors from Arizona vineyards.</title>
        <authorList>
            <person name="Tassone E.E."/>
        </authorList>
    </citation>
    <scope>NUCLEOTIDE SEQUENCE</scope>
</reference>
<dbReference type="GO" id="GO:0005829">
    <property type="term" value="C:cytosol"/>
    <property type="evidence" value="ECO:0007669"/>
    <property type="project" value="TreeGrafter"/>
</dbReference>
<protein>
    <recommendedName>
        <fullName evidence="1">BACK domain-containing protein</fullName>
    </recommendedName>
</protein>
<dbReference type="AlphaFoldDB" id="A0A1B6KZL0"/>
<gene>
    <name evidence="2" type="ORF">g.46173</name>
</gene>
<evidence type="ECO:0000313" key="2">
    <source>
        <dbReference type="EMBL" id="JAT16835.1"/>
    </source>
</evidence>
<dbReference type="PANTHER" id="PTHR45774:SF4">
    <property type="entry name" value="AXUNDEAD, ISOFORM F"/>
    <property type="match status" value="1"/>
</dbReference>
<dbReference type="InterPro" id="IPR011705">
    <property type="entry name" value="BACK"/>
</dbReference>
<name>A0A1B6KZL0_9HEMI</name>
<dbReference type="GO" id="GO:0022008">
    <property type="term" value="P:neurogenesis"/>
    <property type="evidence" value="ECO:0007669"/>
    <property type="project" value="TreeGrafter"/>
</dbReference>
<dbReference type="Gene3D" id="1.25.40.420">
    <property type="match status" value="1"/>
</dbReference>
<feature type="non-terminal residue" evidence="2">
    <location>
        <position position="1"/>
    </location>
</feature>
<proteinExistence type="predicted"/>
<dbReference type="Pfam" id="PF07707">
    <property type="entry name" value="BACK"/>
    <property type="match status" value="1"/>
</dbReference>
<feature type="non-terminal residue" evidence="2">
    <location>
        <position position="189"/>
    </location>
</feature>
<sequence>WETVTEIIQYRTEEVFSHAQFPTVSPEVLLHIVQQERLNVPEVEVWRAALNWSTHQAQPVEGVITAQNLRLTILPFLKHIRLCTLSTDHLVKEVLATEILTSQEFREISRSVAGKRESHSLSQICLEAEERGRVSLITDQRVKVYQNMYGTLDDYSGSSCGGLQIVAKDSDIELCAVECRTRKIKSVIQ</sequence>
<dbReference type="PANTHER" id="PTHR45774">
    <property type="entry name" value="BTB/POZ DOMAIN-CONTAINING"/>
    <property type="match status" value="1"/>
</dbReference>
<feature type="domain" description="BACK" evidence="1">
    <location>
        <begin position="4"/>
        <end position="91"/>
    </location>
</feature>
<accession>A0A1B6KZL0</accession>